<gene>
    <name evidence="1" type="ORF">NPIL_222691</name>
</gene>
<name>A0A8X6PI55_NEPPI</name>
<keyword evidence="2" id="KW-1185">Reference proteome</keyword>
<dbReference type="OrthoDB" id="10467934at2759"/>
<dbReference type="AlphaFoldDB" id="A0A8X6PI55"/>
<proteinExistence type="predicted"/>
<dbReference type="EMBL" id="BMAW01020702">
    <property type="protein sequence ID" value="GFT69394.1"/>
    <property type="molecule type" value="Genomic_DNA"/>
</dbReference>
<organism evidence="1 2">
    <name type="scientific">Nephila pilipes</name>
    <name type="common">Giant wood spider</name>
    <name type="synonym">Nephila maculata</name>
    <dbReference type="NCBI Taxonomy" id="299642"/>
    <lineage>
        <taxon>Eukaryota</taxon>
        <taxon>Metazoa</taxon>
        <taxon>Ecdysozoa</taxon>
        <taxon>Arthropoda</taxon>
        <taxon>Chelicerata</taxon>
        <taxon>Arachnida</taxon>
        <taxon>Araneae</taxon>
        <taxon>Araneomorphae</taxon>
        <taxon>Entelegynae</taxon>
        <taxon>Araneoidea</taxon>
        <taxon>Nephilidae</taxon>
        <taxon>Nephila</taxon>
    </lineage>
</organism>
<accession>A0A8X6PI55</accession>
<sequence length="120" mass="14000">MLFFSLWWLRVYNLEFLVELATVTSPKTTPLRWSSELVDDCLMSGFPHLPIMVIGWCCWWKVEFLWVVVIVSVMVLYSEAREAPSDRGRCMDGKQMHSFCAIQLQKGSLLGRNTEMHCHQ</sequence>
<evidence type="ECO:0000313" key="1">
    <source>
        <dbReference type="EMBL" id="GFT69394.1"/>
    </source>
</evidence>
<dbReference type="Proteomes" id="UP000887013">
    <property type="component" value="Unassembled WGS sequence"/>
</dbReference>
<comment type="caution">
    <text evidence="1">The sequence shown here is derived from an EMBL/GenBank/DDBJ whole genome shotgun (WGS) entry which is preliminary data.</text>
</comment>
<protein>
    <submittedName>
        <fullName evidence="1">Uncharacterized protein</fullName>
    </submittedName>
</protein>
<reference evidence="1" key="1">
    <citation type="submission" date="2020-08" db="EMBL/GenBank/DDBJ databases">
        <title>Multicomponent nature underlies the extraordinary mechanical properties of spider dragline silk.</title>
        <authorList>
            <person name="Kono N."/>
            <person name="Nakamura H."/>
            <person name="Mori M."/>
            <person name="Yoshida Y."/>
            <person name="Ohtoshi R."/>
            <person name="Malay A.D."/>
            <person name="Moran D.A.P."/>
            <person name="Tomita M."/>
            <person name="Numata K."/>
            <person name="Arakawa K."/>
        </authorList>
    </citation>
    <scope>NUCLEOTIDE SEQUENCE</scope>
</reference>
<evidence type="ECO:0000313" key="2">
    <source>
        <dbReference type="Proteomes" id="UP000887013"/>
    </source>
</evidence>